<proteinExistence type="predicted"/>
<accession>A0ABQ7EJW3</accession>
<protein>
    <submittedName>
        <fullName evidence="1">Uncharacterized protein</fullName>
    </submittedName>
</protein>
<keyword evidence="2" id="KW-1185">Reference proteome</keyword>
<gene>
    <name evidence="1" type="ORF">DY000_02023717</name>
</gene>
<dbReference type="EMBL" id="QGKV02000299">
    <property type="protein sequence ID" value="KAF3597067.1"/>
    <property type="molecule type" value="Genomic_DNA"/>
</dbReference>
<organism evidence="1 2">
    <name type="scientific">Brassica cretica</name>
    <name type="common">Mustard</name>
    <dbReference type="NCBI Taxonomy" id="69181"/>
    <lineage>
        <taxon>Eukaryota</taxon>
        <taxon>Viridiplantae</taxon>
        <taxon>Streptophyta</taxon>
        <taxon>Embryophyta</taxon>
        <taxon>Tracheophyta</taxon>
        <taxon>Spermatophyta</taxon>
        <taxon>Magnoliopsida</taxon>
        <taxon>eudicotyledons</taxon>
        <taxon>Gunneridae</taxon>
        <taxon>Pentapetalae</taxon>
        <taxon>rosids</taxon>
        <taxon>malvids</taxon>
        <taxon>Brassicales</taxon>
        <taxon>Brassicaceae</taxon>
        <taxon>Brassiceae</taxon>
        <taxon>Brassica</taxon>
    </lineage>
</organism>
<evidence type="ECO:0000313" key="1">
    <source>
        <dbReference type="EMBL" id="KAF3597067.1"/>
    </source>
</evidence>
<sequence length="126" mass="14463">MLICATHQLVVSKTADCNTSNGEMSLLLKTFSFRAFHRNQRIQGIRALHSSVLWRLKFLCQSTHLIISSFDGVHSGFRMNPAVAIYPESFTNPQATYQWDIFWDRQSFQQIQVPILGVAIDELMDE</sequence>
<dbReference type="Proteomes" id="UP000266723">
    <property type="component" value="Unassembled WGS sequence"/>
</dbReference>
<evidence type="ECO:0000313" key="2">
    <source>
        <dbReference type="Proteomes" id="UP000266723"/>
    </source>
</evidence>
<reference evidence="1 2" key="1">
    <citation type="journal article" date="2020" name="BMC Genomics">
        <title>Intraspecific diversification of the crop wild relative Brassica cretica Lam. using demographic model selection.</title>
        <authorList>
            <person name="Kioukis A."/>
            <person name="Michalopoulou V.A."/>
            <person name="Briers L."/>
            <person name="Pirintsos S."/>
            <person name="Studholme D.J."/>
            <person name="Pavlidis P."/>
            <person name="Sarris P.F."/>
        </authorList>
    </citation>
    <scope>NUCLEOTIDE SEQUENCE [LARGE SCALE GENOMIC DNA]</scope>
    <source>
        <strain evidence="2">cv. PFS-1207/04</strain>
    </source>
</reference>
<name>A0ABQ7EJW3_BRACR</name>
<comment type="caution">
    <text evidence="1">The sequence shown here is derived from an EMBL/GenBank/DDBJ whole genome shotgun (WGS) entry which is preliminary data.</text>
</comment>